<accession>A0AAU9WWE5</accession>
<comment type="caution">
    <text evidence="2">The sequence shown here is derived from an EMBL/GenBank/DDBJ whole genome shotgun (WGS) entry which is preliminary data.</text>
</comment>
<keyword evidence="3" id="KW-1185">Reference proteome</keyword>
<evidence type="ECO:0000256" key="1">
    <source>
        <dbReference type="SAM" id="MobiDB-lite"/>
    </source>
</evidence>
<evidence type="ECO:0000313" key="3">
    <source>
        <dbReference type="Proteomes" id="UP001159428"/>
    </source>
</evidence>
<evidence type="ECO:0000313" key="2">
    <source>
        <dbReference type="EMBL" id="CAH3128403.1"/>
    </source>
</evidence>
<dbReference type="EMBL" id="CALNXJ010000023">
    <property type="protein sequence ID" value="CAH3128403.1"/>
    <property type="molecule type" value="Genomic_DNA"/>
</dbReference>
<name>A0AAU9WWE5_9CNID</name>
<sequence>MARGVTRHLRLLPRLKCLTASKTSTVLDYPRNFGNAAKDGLKRTTRWVVYYFTNPNSLYPTPGRAMILPAITAIHPLPPLQPDFEEQQENNGKQKEKEDGLLVYDSPCDGGDNPSLGQETDFHLGR</sequence>
<gene>
    <name evidence="2" type="ORF">PMEA_00013459</name>
</gene>
<reference evidence="2 3" key="1">
    <citation type="submission" date="2022-05" db="EMBL/GenBank/DDBJ databases">
        <authorList>
            <consortium name="Genoscope - CEA"/>
            <person name="William W."/>
        </authorList>
    </citation>
    <scope>NUCLEOTIDE SEQUENCE [LARGE SCALE GENOMIC DNA]</scope>
</reference>
<organism evidence="2 3">
    <name type="scientific">Pocillopora meandrina</name>
    <dbReference type="NCBI Taxonomy" id="46732"/>
    <lineage>
        <taxon>Eukaryota</taxon>
        <taxon>Metazoa</taxon>
        <taxon>Cnidaria</taxon>
        <taxon>Anthozoa</taxon>
        <taxon>Hexacorallia</taxon>
        <taxon>Scleractinia</taxon>
        <taxon>Astrocoeniina</taxon>
        <taxon>Pocilloporidae</taxon>
        <taxon>Pocillopora</taxon>
    </lineage>
</organism>
<protein>
    <submittedName>
        <fullName evidence="2">Uncharacterized protein</fullName>
    </submittedName>
</protein>
<dbReference type="AlphaFoldDB" id="A0AAU9WWE5"/>
<dbReference type="Proteomes" id="UP001159428">
    <property type="component" value="Unassembled WGS sequence"/>
</dbReference>
<feature type="region of interest" description="Disordered" evidence="1">
    <location>
        <begin position="78"/>
        <end position="126"/>
    </location>
</feature>
<proteinExistence type="predicted"/>